<evidence type="ECO:0000313" key="2">
    <source>
        <dbReference type="EMBL" id="EFY06191.1"/>
    </source>
</evidence>
<dbReference type="Pfam" id="PF12323">
    <property type="entry name" value="HTH_OrfB_IS605"/>
    <property type="match status" value="1"/>
</dbReference>
<organism evidence="2 3">
    <name type="scientific">Succinatimonas hippei (strain DSM 22608 / JCM 16073 / KCTC 15190 / YIT 12066)</name>
    <dbReference type="NCBI Taxonomy" id="762983"/>
    <lineage>
        <taxon>Bacteria</taxon>
        <taxon>Pseudomonadati</taxon>
        <taxon>Pseudomonadota</taxon>
        <taxon>Gammaproteobacteria</taxon>
        <taxon>Aeromonadales</taxon>
        <taxon>Succinivibrionaceae</taxon>
        <taxon>Succinatimonas</taxon>
    </lineage>
</organism>
<accession>E8LMS8</accession>
<protein>
    <recommendedName>
        <fullName evidence="1">Transposase putative helix-turn-helix domain-containing protein</fullName>
    </recommendedName>
</protein>
<dbReference type="STRING" id="762983.HMPREF9444_02073"/>
<proteinExistence type="predicted"/>
<dbReference type="Proteomes" id="UP000018458">
    <property type="component" value="Unassembled WGS sequence"/>
</dbReference>
<dbReference type="InterPro" id="IPR021027">
    <property type="entry name" value="Transposase_put_HTH"/>
</dbReference>
<feature type="domain" description="Transposase putative helix-turn-helix" evidence="1">
    <location>
        <begin position="1"/>
        <end position="22"/>
    </location>
</feature>
<dbReference type="HOGENOM" id="CLU_3240527_0_0_6"/>
<dbReference type="EMBL" id="AEVO01000146">
    <property type="protein sequence ID" value="EFY06191.1"/>
    <property type="molecule type" value="Genomic_DNA"/>
</dbReference>
<name>E8LMS8_SUCHY</name>
<evidence type="ECO:0000313" key="3">
    <source>
        <dbReference type="Proteomes" id="UP000018458"/>
    </source>
</evidence>
<comment type="caution">
    <text evidence="2">The sequence shown here is derived from an EMBL/GenBank/DDBJ whole genome shotgun (WGS) entry which is preliminary data.</text>
</comment>
<gene>
    <name evidence="2" type="ORF">HMPREF9444_02073</name>
</gene>
<sequence>MHIAFKYKLRPDRKQKQAMRRCYSSVLSAAMRQMPITMPYKTY</sequence>
<reference evidence="2 3" key="1">
    <citation type="submission" date="2011-01" db="EMBL/GenBank/DDBJ databases">
        <authorList>
            <person name="Weinstock G."/>
            <person name="Sodergren E."/>
            <person name="Clifton S."/>
            <person name="Fulton L."/>
            <person name="Fulton B."/>
            <person name="Courtney L."/>
            <person name="Fronick C."/>
            <person name="Harrison M."/>
            <person name="Strong C."/>
            <person name="Farmer C."/>
            <person name="Delahaunty K."/>
            <person name="Markovic C."/>
            <person name="Hall O."/>
            <person name="Minx P."/>
            <person name="Tomlinson C."/>
            <person name="Mitreva M."/>
            <person name="Hou S."/>
            <person name="Chen J."/>
            <person name="Wollam A."/>
            <person name="Pepin K.H."/>
            <person name="Johnson M."/>
            <person name="Bhonagiri V."/>
            <person name="Zhang X."/>
            <person name="Suruliraj S."/>
            <person name="Warren W."/>
            <person name="Chinwalla A."/>
            <person name="Mardis E.R."/>
            <person name="Wilson R.K."/>
        </authorList>
    </citation>
    <scope>NUCLEOTIDE SEQUENCE [LARGE SCALE GENOMIC DNA]</scope>
    <source>
        <strain evidence="3">DSM 22608 / JCM 16073 / KCTC 15190 / YIT 12066</strain>
    </source>
</reference>
<evidence type="ECO:0000259" key="1">
    <source>
        <dbReference type="Pfam" id="PF12323"/>
    </source>
</evidence>
<dbReference type="AlphaFoldDB" id="E8LMS8"/>
<keyword evidence="3" id="KW-1185">Reference proteome</keyword>